<dbReference type="RefSeq" id="WP_068804208.1">
    <property type="nucleotide sequence ID" value="NZ_CP014671.1"/>
</dbReference>
<evidence type="ECO:0000256" key="3">
    <source>
        <dbReference type="ARBA" id="ARBA00022679"/>
    </source>
</evidence>
<dbReference type="AlphaFoldDB" id="A0A1B1YTQ6"/>
<evidence type="ECO:0000259" key="5">
    <source>
        <dbReference type="Pfam" id="PF20464"/>
    </source>
</evidence>
<evidence type="ECO:0000259" key="6">
    <source>
        <dbReference type="Pfam" id="PF20465"/>
    </source>
</evidence>
<feature type="domain" description="MmeI-like N-terminal" evidence="5">
    <location>
        <begin position="15"/>
        <end position="180"/>
    </location>
</feature>
<dbReference type="SUPFAM" id="SSF53335">
    <property type="entry name" value="S-adenosyl-L-methionine-dependent methyltransferases"/>
    <property type="match status" value="1"/>
</dbReference>
<dbReference type="InterPro" id="IPR046816">
    <property type="entry name" value="MmeI_Mtase"/>
</dbReference>
<evidence type="ECO:0000256" key="4">
    <source>
        <dbReference type="ARBA" id="ARBA00047942"/>
    </source>
</evidence>
<dbReference type="GO" id="GO:0009007">
    <property type="term" value="F:site-specific DNA-methyltransferase (adenine-specific) activity"/>
    <property type="evidence" value="ECO:0007669"/>
    <property type="project" value="UniProtKB-EC"/>
</dbReference>
<dbReference type="PANTHER" id="PTHR33841:SF1">
    <property type="entry name" value="DNA METHYLTRANSFERASE A"/>
    <property type="match status" value="1"/>
</dbReference>
<dbReference type="Pfam" id="PF20465">
    <property type="entry name" value="MmeI_hel"/>
    <property type="match status" value="1"/>
</dbReference>
<protein>
    <recommendedName>
        <fullName evidence="1">site-specific DNA-methyltransferase (adenine-specific)</fullName>
        <ecNumber evidence="1">2.1.1.72</ecNumber>
    </recommendedName>
</protein>
<evidence type="ECO:0000259" key="9">
    <source>
        <dbReference type="Pfam" id="PF20473"/>
    </source>
</evidence>
<dbReference type="Pfam" id="PF20467">
    <property type="entry name" value="MmeI_C"/>
    <property type="match status" value="1"/>
</dbReference>
<evidence type="ECO:0000313" key="11">
    <source>
        <dbReference type="Proteomes" id="UP000092952"/>
    </source>
</evidence>
<dbReference type="GO" id="GO:0032259">
    <property type="term" value="P:methylation"/>
    <property type="evidence" value="ECO:0007669"/>
    <property type="project" value="UniProtKB-KW"/>
</dbReference>
<feature type="domain" description="MmeI-like C-terminal" evidence="8">
    <location>
        <begin position="897"/>
        <end position="976"/>
    </location>
</feature>
<dbReference type="EC" id="2.1.1.72" evidence="1"/>
<name>A0A1B1YTQ6_9GAMM</name>
<evidence type="ECO:0000259" key="7">
    <source>
        <dbReference type="Pfam" id="PF20466"/>
    </source>
</evidence>
<feature type="domain" description="MmeI-like helicase spacer" evidence="6">
    <location>
        <begin position="193"/>
        <end position="271"/>
    </location>
</feature>
<dbReference type="Gene3D" id="3.40.50.150">
    <property type="entry name" value="Vaccinia Virus protein VP39"/>
    <property type="match status" value="1"/>
</dbReference>
<dbReference type="PROSITE" id="PS00092">
    <property type="entry name" value="N6_MTASE"/>
    <property type="match status" value="1"/>
</dbReference>
<keyword evidence="11" id="KW-1185">Reference proteome</keyword>
<dbReference type="Pfam" id="PF20473">
    <property type="entry name" value="MmeI_Mtase"/>
    <property type="match status" value="2"/>
</dbReference>
<feature type="domain" description="MmeI-like target recognition" evidence="7">
    <location>
        <begin position="675"/>
        <end position="877"/>
    </location>
</feature>
<evidence type="ECO:0000313" key="10">
    <source>
        <dbReference type="EMBL" id="ANX04214.1"/>
    </source>
</evidence>
<dbReference type="OrthoDB" id="9782445at2"/>
<evidence type="ECO:0000256" key="1">
    <source>
        <dbReference type="ARBA" id="ARBA00011900"/>
    </source>
</evidence>
<dbReference type="KEGG" id="gbi:PG2T_08510"/>
<accession>A0A1B1YTQ6</accession>
<keyword evidence="2 10" id="KW-0489">Methyltransferase</keyword>
<organism evidence="10 11">
    <name type="scientific">Immundisolibacter cernigliae</name>
    <dbReference type="NCBI Taxonomy" id="1810504"/>
    <lineage>
        <taxon>Bacteria</taxon>
        <taxon>Pseudomonadati</taxon>
        <taxon>Pseudomonadota</taxon>
        <taxon>Gammaproteobacteria</taxon>
        <taxon>Immundisolibacterales</taxon>
        <taxon>Immundisolibacteraceae</taxon>
        <taxon>Immundisolibacter</taxon>
    </lineage>
</organism>
<feature type="domain" description="MmeI-like DNA-methyltransferase" evidence="9">
    <location>
        <begin position="580"/>
        <end position="651"/>
    </location>
</feature>
<dbReference type="InterPro" id="IPR029063">
    <property type="entry name" value="SAM-dependent_MTases_sf"/>
</dbReference>
<dbReference type="InterPro" id="IPR050953">
    <property type="entry name" value="N4_N6_ade-DNA_methylase"/>
</dbReference>
<dbReference type="Pfam" id="PF20464">
    <property type="entry name" value="MmeI_N"/>
    <property type="match status" value="1"/>
</dbReference>
<dbReference type="InterPro" id="IPR002052">
    <property type="entry name" value="DNA_methylase_N6_adenine_CS"/>
</dbReference>
<dbReference type="PANTHER" id="PTHR33841">
    <property type="entry name" value="DNA METHYLTRANSFERASE YEEA-RELATED"/>
    <property type="match status" value="1"/>
</dbReference>
<dbReference type="InterPro" id="IPR046819">
    <property type="entry name" value="MmeI_hel"/>
</dbReference>
<dbReference type="GO" id="GO:0003676">
    <property type="term" value="F:nucleic acid binding"/>
    <property type="evidence" value="ECO:0007669"/>
    <property type="project" value="InterPro"/>
</dbReference>
<gene>
    <name evidence="10" type="ORF">PG2T_08510</name>
</gene>
<dbReference type="InterPro" id="IPR046818">
    <property type="entry name" value="MmeI_C"/>
</dbReference>
<dbReference type="InterPro" id="IPR046817">
    <property type="entry name" value="MmeI_N"/>
</dbReference>
<feature type="domain" description="MmeI-like DNA-methyltransferase" evidence="9">
    <location>
        <begin position="350"/>
        <end position="544"/>
    </location>
</feature>
<dbReference type="InterPro" id="IPR046820">
    <property type="entry name" value="MmeI_TRD"/>
</dbReference>
<dbReference type="Pfam" id="PF20466">
    <property type="entry name" value="MmeI_TRD"/>
    <property type="match status" value="1"/>
</dbReference>
<sequence length="978" mass="109278">MNAPTRLTWADIRARAVAFARDWADAGSERAEAQTFWNEFLAVFGVHRRRAQVVFERAAARFGRPGMGRIDVFWPGLLLGEHKSAGADLAAAYTQATDYFAGIPDHELPRYVVVSDFARIRLYDLETGRQDEFPLGALARHIERFGFIAGYADVRVRDEDPLNIRAVELLGALHDALRRDGYGVDPATGRAGHGLQLYLVRLLFCLFADDTGIFSPKDSFLDLIEHSDDDGADTGTALAELFQVLDTKSELRQQHLRDLLRVFPHVNGRLFEEPLPIAQFTAGTRALLLDCCRFQWAAISPAIFGAMFQKVIDLDARERRRQLGAHYTSEANILKVIGPLFLDELRAEFESVKQNQNRLFEFHKKLRALNFLDPACGCGNFLVVTYRELRRLELDVLRAAAAFGHATAHVFDAVQVNVDQFHGIELEEFPAQVAQLALWLTDHQMNLEAGREFGEYFARLPLDKAPNIRVGNALRLDWEDFVPPQRLNYILGNPPFIGAKFMDDTQRKDFAYVAGGVANAGLLDYVAGWYFKAAQYLSGSKEGFASPDKRQFQDARFAGKGKAPGIEDIFVTLERQDDAARERIRCAFVSTNSISQGEQVGVLWSELYRRGLHIQFAHRTFRWTNEAPGKAAVHCVILGFGREDLPHKRLFDYAKPDAVPHEHAASHINAYLADAPEILLDRRGHPLCPVPEIGIGNKPIDGGHYLFTTDEKTAFLAREPQAAPYFRRWIGADEFLNGYERWCLWLGECPPQVLAHLPLARERVEAVRALRLASKSAPTRKLAATPARFHVENMPAGPYLVVPEVSSERRAYIPIGFLGPDTLCSNLVKIVPNATLYHFGVLHCAMHMAWVRYVCGRLKSDYRYSAQIVYNNFPWPGITAQPDATGDDAQARAAELRATIEQAAQAVLDARAGFPGATLAQLYDPLTMPAALLRAHQALDRAVDAAYRPDGGARSYAGDAQRVAFLFTRYAALIAPLA</sequence>
<reference evidence="11" key="1">
    <citation type="submission" date="2016-03" db="EMBL/GenBank/DDBJ databases">
        <title>Complete genome sequence of Solimmundus cernigliae, representing a novel lineage of polycyclic aromatic hydrocarbon degraders within the Gammaproteobacteria.</title>
        <authorList>
            <person name="Singleton D.R."/>
            <person name="Dickey A.N."/>
            <person name="Scholl E.H."/>
            <person name="Wright F.A."/>
            <person name="Aitken M.D."/>
        </authorList>
    </citation>
    <scope>NUCLEOTIDE SEQUENCE [LARGE SCALE GENOMIC DNA]</scope>
    <source>
        <strain evidence="11">TR3.2</strain>
    </source>
</reference>
<keyword evidence="3" id="KW-0808">Transferase</keyword>
<dbReference type="REBASE" id="186258">
    <property type="entry name" value="IceTR32ORF8510P"/>
</dbReference>
<proteinExistence type="predicted"/>
<dbReference type="STRING" id="1810504.PG2T_08510"/>
<evidence type="ECO:0000256" key="2">
    <source>
        <dbReference type="ARBA" id="ARBA00022603"/>
    </source>
</evidence>
<dbReference type="EMBL" id="CP014671">
    <property type="protein sequence ID" value="ANX04214.1"/>
    <property type="molecule type" value="Genomic_DNA"/>
</dbReference>
<evidence type="ECO:0000259" key="8">
    <source>
        <dbReference type="Pfam" id="PF20467"/>
    </source>
</evidence>
<dbReference type="InParanoid" id="A0A1B1YTQ6"/>
<dbReference type="Proteomes" id="UP000092952">
    <property type="component" value="Chromosome"/>
</dbReference>
<comment type="catalytic activity">
    <reaction evidence="4">
        <text>a 2'-deoxyadenosine in DNA + S-adenosyl-L-methionine = an N(6)-methyl-2'-deoxyadenosine in DNA + S-adenosyl-L-homocysteine + H(+)</text>
        <dbReference type="Rhea" id="RHEA:15197"/>
        <dbReference type="Rhea" id="RHEA-COMP:12418"/>
        <dbReference type="Rhea" id="RHEA-COMP:12419"/>
        <dbReference type="ChEBI" id="CHEBI:15378"/>
        <dbReference type="ChEBI" id="CHEBI:57856"/>
        <dbReference type="ChEBI" id="CHEBI:59789"/>
        <dbReference type="ChEBI" id="CHEBI:90615"/>
        <dbReference type="ChEBI" id="CHEBI:90616"/>
        <dbReference type="EC" id="2.1.1.72"/>
    </reaction>
</comment>